<proteinExistence type="predicted"/>
<dbReference type="SUPFAM" id="SSF53474">
    <property type="entry name" value="alpha/beta-Hydrolases"/>
    <property type="match status" value="1"/>
</dbReference>
<dbReference type="AlphaFoldDB" id="A0A3S3T410"/>
<keyword evidence="2" id="KW-1185">Reference proteome</keyword>
<dbReference type="OrthoDB" id="9797755at2"/>
<reference evidence="1 2" key="1">
    <citation type="submission" date="2019-01" db="EMBL/GenBank/DDBJ databases">
        <title>The draft genome of Rhizobium sp. 24NR.</title>
        <authorList>
            <person name="Liu L."/>
            <person name="Liang L."/>
            <person name="Shi S."/>
            <person name="Xu L."/>
            <person name="Wang X."/>
            <person name="Li L."/>
            <person name="Zhang X."/>
        </authorList>
    </citation>
    <scope>NUCLEOTIDE SEQUENCE [LARGE SCALE GENOMIC DNA]</scope>
    <source>
        <strain evidence="1 2">24NR</strain>
    </source>
</reference>
<name>A0A3S3T410_9HYPH</name>
<accession>A0A3S3T410</accession>
<dbReference type="EMBL" id="SBIP01000001">
    <property type="protein sequence ID" value="RWX81551.1"/>
    <property type="molecule type" value="Genomic_DNA"/>
</dbReference>
<dbReference type="Proteomes" id="UP000287687">
    <property type="component" value="Unassembled WGS sequence"/>
</dbReference>
<sequence>MSPMCSAEMRDYQVPDQIAFPFLSLRRVGWALLALVFLGGCASRPDQPAIEIGATSQPVGSTVTVFAATTRSVKEQKGSVVYTADKAFALSYARFRIAVPAASKGKVGYSLSGFSVLDRKILTRTEFLDQVQTQASTRSSIGLPRIGIYVHGFNNNFPESLYRLAQMKEASGSDAVPILFSWPSEGTVGGYGADRDSVTYSRDYLADLLLDVTKGRRRGDVILLGHSMGAWLTVEAVRQLKLSGHDETLAPLQLVLAAPDIDEQVFRQQMKVIGKLPIAPVILVTKDDRALDISRLLATDRRRLGSLSVDSPVVRQEALKEGVQIIDISELTSIDPLNHDRYQGLAPLFQQLMSRRIGESKLKQPGSFELARGAAIVPAASE</sequence>
<evidence type="ECO:0000313" key="1">
    <source>
        <dbReference type="EMBL" id="RWX81551.1"/>
    </source>
</evidence>
<dbReference type="InterPro" id="IPR014586">
    <property type="entry name" value="UCP033909"/>
</dbReference>
<comment type="caution">
    <text evidence="1">The sequence shown here is derived from an EMBL/GenBank/DDBJ whole genome shotgun (WGS) entry which is preliminary data.</text>
</comment>
<dbReference type="InterPro" id="IPR029058">
    <property type="entry name" value="AB_hydrolase_fold"/>
</dbReference>
<dbReference type="InterPro" id="IPR010297">
    <property type="entry name" value="DUF900_hydrolase"/>
</dbReference>
<dbReference type="Gene3D" id="3.40.50.1820">
    <property type="entry name" value="alpha/beta hydrolase"/>
    <property type="match status" value="1"/>
</dbReference>
<dbReference type="PANTHER" id="PTHR36513">
    <property type="entry name" value="ABC TRANSMEMBRANE TYPE-1 DOMAIN-CONTAINING PROTEIN"/>
    <property type="match status" value="1"/>
</dbReference>
<protein>
    <submittedName>
        <fullName evidence="1">Alpha/beta fold hydrolase</fullName>
    </submittedName>
</protein>
<keyword evidence="1" id="KW-0378">Hydrolase</keyword>
<evidence type="ECO:0000313" key="2">
    <source>
        <dbReference type="Proteomes" id="UP000287687"/>
    </source>
</evidence>
<organism evidence="1 2">
    <name type="scientific">Neorhizobium lilium</name>
    <dbReference type="NCBI Taxonomy" id="2503024"/>
    <lineage>
        <taxon>Bacteria</taxon>
        <taxon>Pseudomonadati</taxon>
        <taxon>Pseudomonadota</taxon>
        <taxon>Alphaproteobacteria</taxon>
        <taxon>Hyphomicrobiales</taxon>
        <taxon>Rhizobiaceae</taxon>
        <taxon>Rhizobium/Agrobacterium group</taxon>
        <taxon>Neorhizobium</taxon>
    </lineage>
</organism>
<dbReference type="Pfam" id="PF05990">
    <property type="entry name" value="DUF900"/>
    <property type="match status" value="1"/>
</dbReference>
<gene>
    <name evidence="1" type="ORF">EPK99_04515</name>
</gene>
<dbReference type="GO" id="GO:0016787">
    <property type="term" value="F:hydrolase activity"/>
    <property type="evidence" value="ECO:0007669"/>
    <property type="project" value="UniProtKB-KW"/>
</dbReference>
<dbReference type="PANTHER" id="PTHR36513:SF1">
    <property type="entry name" value="TRANSMEMBRANE PROTEIN"/>
    <property type="match status" value="1"/>
</dbReference>
<dbReference type="PIRSF" id="PIRSF033909">
    <property type="entry name" value="UCP033909"/>
    <property type="match status" value="1"/>
</dbReference>